<dbReference type="HOGENOM" id="CLU_3308030_0_0_9"/>
<feature type="region of interest" description="Disordered" evidence="1">
    <location>
        <begin position="19"/>
        <end position="39"/>
    </location>
</feature>
<protein>
    <submittedName>
        <fullName evidence="2">Uncharacterized protein</fullName>
    </submittedName>
</protein>
<dbReference type="EMBL" id="ABVR01000041">
    <property type="protein sequence ID" value="EEG89354.1"/>
    <property type="molecule type" value="Genomic_DNA"/>
</dbReference>
<evidence type="ECO:0000313" key="2">
    <source>
        <dbReference type="EMBL" id="EEG89354.1"/>
    </source>
</evidence>
<proteinExistence type="predicted"/>
<reference evidence="2 3" key="2">
    <citation type="submission" date="2009-03" db="EMBL/GenBank/DDBJ databases">
        <title>Draft genome sequence of Coprococcus comes (ATCC 27758).</title>
        <authorList>
            <person name="Sudarsanam P."/>
            <person name="Ley R."/>
            <person name="Guruge J."/>
            <person name="Turnbaugh P.J."/>
            <person name="Mahowald M."/>
            <person name="Liep D."/>
            <person name="Gordon J."/>
        </authorList>
    </citation>
    <scope>NUCLEOTIDE SEQUENCE [LARGE SCALE GENOMIC DNA]</scope>
    <source>
        <strain evidence="2 3">ATCC 27758</strain>
    </source>
</reference>
<sequence length="39" mass="4400">MAEEAKYKDKGIEDISEGIKDGTISFKKSAKEQDETSYE</sequence>
<evidence type="ECO:0000256" key="1">
    <source>
        <dbReference type="SAM" id="MobiDB-lite"/>
    </source>
</evidence>
<dbReference type="AlphaFoldDB" id="C0BB80"/>
<organism evidence="2 3">
    <name type="scientific">Coprococcus comes ATCC 27758</name>
    <dbReference type="NCBI Taxonomy" id="470146"/>
    <lineage>
        <taxon>Bacteria</taxon>
        <taxon>Bacillati</taxon>
        <taxon>Bacillota</taxon>
        <taxon>Clostridia</taxon>
        <taxon>Lachnospirales</taxon>
        <taxon>Lachnospiraceae</taxon>
        <taxon>Coprococcus</taxon>
    </lineage>
</organism>
<reference evidence="2 3" key="1">
    <citation type="submission" date="2009-02" db="EMBL/GenBank/DDBJ databases">
        <authorList>
            <person name="Fulton L."/>
            <person name="Clifton S."/>
            <person name="Fulton B."/>
            <person name="Xu J."/>
            <person name="Minx P."/>
            <person name="Pepin K.H."/>
            <person name="Johnson M."/>
            <person name="Bhonagiri V."/>
            <person name="Nash W.E."/>
            <person name="Mardis E.R."/>
            <person name="Wilson R.K."/>
        </authorList>
    </citation>
    <scope>NUCLEOTIDE SEQUENCE [LARGE SCALE GENOMIC DNA]</scope>
    <source>
        <strain evidence="2 3">ATCC 27758</strain>
    </source>
</reference>
<accession>C0BB80</accession>
<dbReference type="Proteomes" id="UP000003793">
    <property type="component" value="Unassembled WGS sequence"/>
</dbReference>
<evidence type="ECO:0000313" key="3">
    <source>
        <dbReference type="Proteomes" id="UP000003793"/>
    </source>
</evidence>
<feature type="compositionally biased region" description="Basic and acidic residues" evidence="1">
    <location>
        <begin position="29"/>
        <end position="39"/>
    </location>
</feature>
<gene>
    <name evidence="2" type="ORF">COPCOM_02336</name>
</gene>
<comment type="caution">
    <text evidence="2">The sequence shown here is derived from an EMBL/GenBank/DDBJ whole genome shotgun (WGS) entry which is preliminary data.</text>
</comment>
<name>C0BB80_9FIRM</name>